<keyword evidence="5" id="KW-0862">Zinc</keyword>
<dbReference type="SMART" id="SM00355">
    <property type="entry name" value="ZnF_C2H2"/>
    <property type="match status" value="2"/>
</dbReference>
<dbReference type="GO" id="GO:0000785">
    <property type="term" value="C:chromatin"/>
    <property type="evidence" value="ECO:0007669"/>
    <property type="project" value="TreeGrafter"/>
</dbReference>
<feature type="domain" description="C2H2-type" evidence="9">
    <location>
        <begin position="40"/>
        <end position="67"/>
    </location>
</feature>
<dbReference type="EMBL" id="JAESVG020000002">
    <property type="protein sequence ID" value="KAG8630034.1"/>
    <property type="molecule type" value="Genomic_DNA"/>
</dbReference>
<comment type="caution">
    <text evidence="10">The sequence shown here is derived from an EMBL/GenBank/DDBJ whole genome shotgun (WGS) entry which is preliminary data.</text>
</comment>
<dbReference type="CDD" id="cd12148">
    <property type="entry name" value="fungal_TF_MHR"/>
    <property type="match status" value="1"/>
</dbReference>
<evidence type="ECO:0000256" key="8">
    <source>
        <dbReference type="SAM" id="MobiDB-lite"/>
    </source>
</evidence>
<keyword evidence="6" id="KW-0539">Nucleus</keyword>
<dbReference type="GO" id="GO:0005634">
    <property type="term" value="C:nucleus"/>
    <property type="evidence" value="ECO:0007669"/>
    <property type="project" value="UniProtKB-SubCell"/>
</dbReference>
<dbReference type="Pfam" id="PF04082">
    <property type="entry name" value="Fungal_trans"/>
    <property type="match status" value="1"/>
</dbReference>
<keyword evidence="4 7" id="KW-0863">Zinc-finger</keyword>
<dbReference type="PROSITE" id="PS00028">
    <property type="entry name" value="ZINC_FINGER_C2H2_1"/>
    <property type="match status" value="1"/>
</dbReference>
<dbReference type="PROSITE" id="PS50157">
    <property type="entry name" value="ZINC_FINGER_C2H2_2"/>
    <property type="match status" value="1"/>
</dbReference>
<dbReference type="AlphaFoldDB" id="A0A8K0L5E5"/>
<dbReference type="Gene3D" id="3.30.160.60">
    <property type="entry name" value="Classic Zinc Finger"/>
    <property type="match status" value="2"/>
</dbReference>
<evidence type="ECO:0000256" key="2">
    <source>
        <dbReference type="ARBA" id="ARBA00022723"/>
    </source>
</evidence>
<dbReference type="FunFam" id="3.30.160.60:FF:002343">
    <property type="entry name" value="Zinc finger protein 33A"/>
    <property type="match status" value="1"/>
</dbReference>
<gene>
    <name evidence="10" type="ORF">KVT40_001653</name>
</gene>
<feature type="region of interest" description="Disordered" evidence="8">
    <location>
        <begin position="112"/>
        <end position="150"/>
    </location>
</feature>
<evidence type="ECO:0000256" key="7">
    <source>
        <dbReference type="PROSITE-ProRule" id="PRU00042"/>
    </source>
</evidence>
<organism evidence="10 11">
    <name type="scientific">Elsinoe batatas</name>
    <dbReference type="NCBI Taxonomy" id="2601811"/>
    <lineage>
        <taxon>Eukaryota</taxon>
        <taxon>Fungi</taxon>
        <taxon>Dikarya</taxon>
        <taxon>Ascomycota</taxon>
        <taxon>Pezizomycotina</taxon>
        <taxon>Dothideomycetes</taxon>
        <taxon>Dothideomycetidae</taxon>
        <taxon>Myriangiales</taxon>
        <taxon>Elsinoaceae</taxon>
        <taxon>Elsinoe</taxon>
    </lineage>
</organism>
<accession>A0A8K0L5E5</accession>
<dbReference type="InterPro" id="IPR051059">
    <property type="entry name" value="VerF-like"/>
</dbReference>
<comment type="subcellular location">
    <subcellularLocation>
        <location evidence="1">Nucleus</location>
    </subcellularLocation>
</comment>
<dbReference type="SUPFAM" id="SSF57667">
    <property type="entry name" value="beta-beta-alpha zinc fingers"/>
    <property type="match status" value="1"/>
</dbReference>
<evidence type="ECO:0000256" key="4">
    <source>
        <dbReference type="ARBA" id="ARBA00022771"/>
    </source>
</evidence>
<evidence type="ECO:0000313" key="11">
    <source>
        <dbReference type="Proteomes" id="UP000809789"/>
    </source>
</evidence>
<dbReference type="PANTHER" id="PTHR40626">
    <property type="entry name" value="MIP31509P"/>
    <property type="match status" value="1"/>
</dbReference>
<feature type="compositionally biased region" description="Polar residues" evidence="8">
    <location>
        <begin position="17"/>
        <end position="33"/>
    </location>
</feature>
<reference evidence="10" key="1">
    <citation type="submission" date="2021-07" db="EMBL/GenBank/DDBJ databases">
        <title>Elsinoe batatas strain:CRI-CJ2 Genome sequencing and assembly.</title>
        <authorList>
            <person name="Huang L."/>
        </authorList>
    </citation>
    <scope>NUCLEOTIDE SEQUENCE</scope>
    <source>
        <strain evidence="10">CRI-CJ2</strain>
    </source>
</reference>
<evidence type="ECO:0000313" key="10">
    <source>
        <dbReference type="EMBL" id="KAG8630034.1"/>
    </source>
</evidence>
<evidence type="ECO:0000259" key="9">
    <source>
        <dbReference type="PROSITE" id="PS50157"/>
    </source>
</evidence>
<dbReference type="GO" id="GO:0008270">
    <property type="term" value="F:zinc ion binding"/>
    <property type="evidence" value="ECO:0007669"/>
    <property type="project" value="UniProtKB-KW"/>
</dbReference>
<dbReference type="InterPro" id="IPR007219">
    <property type="entry name" value="XnlR_reg_dom"/>
</dbReference>
<dbReference type="PANTHER" id="PTHR40626:SF10">
    <property type="entry name" value="C2H2-TYPE DOMAIN-CONTAINING PROTEIN"/>
    <property type="match status" value="1"/>
</dbReference>
<dbReference type="GO" id="GO:0000981">
    <property type="term" value="F:DNA-binding transcription factor activity, RNA polymerase II-specific"/>
    <property type="evidence" value="ECO:0007669"/>
    <property type="project" value="InterPro"/>
</dbReference>
<keyword evidence="11" id="KW-1185">Reference proteome</keyword>
<dbReference type="OrthoDB" id="654211at2759"/>
<evidence type="ECO:0000256" key="5">
    <source>
        <dbReference type="ARBA" id="ARBA00022833"/>
    </source>
</evidence>
<evidence type="ECO:0000256" key="3">
    <source>
        <dbReference type="ARBA" id="ARBA00022737"/>
    </source>
</evidence>
<protein>
    <recommendedName>
        <fullName evidence="9">C2H2-type domain-containing protein</fullName>
    </recommendedName>
</protein>
<dbReference type="GO" id="GO:0000978">
    <property type="term" value="F:RNA polymerase II cis-regulatory region sequence-specific DNA binding"/>
    <property type="evidence" value="ECO:0007669"/>
    <property type="project" value="InterPro"/>
</dbReference>
<evidence type="ECO:0000256" key="6">
    <source>
        <dbReference type="ARBA" id="ARBA00023242"/>
    </source>
</evidence>
<dbReference type="InterPro" id="IPR036236">
    <property type="entry name" value="Znf_C2H2_sf"/>
</dbReference>
<dbReference type="Proteomes" id="UP000809789">
    <property type="component" value="Unassembled WGS sequence"/>
</dbReference>
<sequence length="804" mass="90551">MVVHSDQRSGAVPGVDQDSNIHSPRRSSTQSNLREQRHAHTCTHCSRHFKRAEHLRRHTRVHTGEKPYKCFCGETFARRDLLTRHGKIAKHDVDGGQMEAVAHILAGQLQTTHDQHNQHATIRPLNDTVMPTPRQSLPQDDMPQVDPSASSLQDMPLEQYEPYYDDSIDTFRDFVAFIDGVGMSASWTPEFDFDCTGNTNDYNEQQQLSGPLDTPPNDDADEIGTPFSTWLPSAPANGQIVSPEAINELRHRGSNRPPYHVSEDQRGLMIASLHSFQGSVSDFVLPSRHALTRYLTAWFSGFHSHLPFIHEPTYRPSRSPIELTLAMCSVGAQYCFERRNAERLFHASKAVMYERLARESHSLGPYTKPLASSRRRNSSSPVFAPERCGPWTLLDLAKTIFALVGFATWERADLLQEAFALRGLLVASLRDLGLEEERQPITSSSSKSAMWDQWVRRESARRTKLMIFCYLNVHSVAYNSHPLLWSSEVHLQLPCLTQDWQARTASQWAGLQRDGKPEQMYLQQALSLLLAGDDNVHKVDPIPSPLGNYILLHALLQRIHLVRELSLPGPGTASLPISEMQSISRGLRHWTSMWQQAPESMLDPNNENGPVPFTSSALLGVAYIRLSLNIGPHRHLETRDPDAIVGGLALMPRIEYNDSFHSALLYSTHSLSIPVRLGIDRVARSQAFFWSVQHALSSFECATFLSKWLMSLPTGSSSRSLSGFERHIIHWVQCIVKEAYAVVDFEEAELPMPTEPYDLGVAVLRIWSRFLKTNTQWQFVAVLGQSLEKLMGSMNQSSPTAPRG</sequence>
<keyword evidence="2" id="KW-0479">Metal-binding</keyword>
<name>A0A8K0L5E5_9PEZI</name>
<feature type="region of interest" description="Disordered" evidence="8">
    <location>
        <begin position="1"/>
        <end position="39"/>
    </location>
</feature>
<dbReference type="GO" id="GO:0006351">
    <property type="term" value="P:DNA-templated transcription"/>
    <property type="evidence" value="ECO:0007669"/>
    <property type="project" value="InterPro"/>
</dbReference>
<evidence type="ECO:0000256" key="1">
    <source>
        <dbReference type="ARBA" id="ARBA00004123"/>
    </source>
</evidence>
<dbReference type="InterPro" id="IPR013087">
    <property type="entry name" value="Znf_C2H2_type"/>
</dbReference>
<keyword evidence="3" id="KW-0677">Repeat</keyword>
<proteinExistence type="predicted"/>